<dbReference type="STRING" id="28377.ENSACAP00000013773"/>
<evidence type="ECO:0000313" key="5">
    <source>
        <dbReference type="Proteomes" id="UP000001646"/>
    </source>
</evidence>
<dbReference type="HOGENOM" id="CLU_398444_0_0_1"/>
<keyword evidence="1" id="KW-0863">Zinc-finger</keyword>
<dbReference type="Bgee" id="ENSACAG00000014039">
    <property type="expression patterns" value="Expressed in ovary and 11 other cell types or tissues"/>
</dbReference>
<feature type="compositionally biased region" description="Basic and acidic residues" evidence="2">
    <location>
        <begin position="217"/>
        <end position="229"/>
    </location>
</feature>
<dbReference type="Pfam" id="PF21599">
    <property type="entry name" value="ZSWIM3_N"/>
    <property type="match status" value="1"/>
</dbReference>
<keyword evidence="1" id="KW-0862">Zinc</keyword>
<dbReference type="InterPro" id="IPR007527">
    <property type="entry name" value="Znf_SWIM"/>
</dbReference>
<feature type="region of interest" description="Disordered" evidence="2">
    <location>
        <begin position="545"/>
        <end position="572"/>
    </location>
</feature>
<dbReference type="GO" id="GO:0008270">
    <property type="term" value="F:zinc ion binding"/>
    <property type="evidence" value="ECO:0007669"/>
    <property type="project" value="UniProtKB-KW"/>
</dbReference>
<evidence type="ECO:0000259" key="3">
    <source>
        <dbReference type="PROSITE" id="PS50966"/>
    </source>
</evidence>
<evidence type="ECO:0000313" key="4">
    <source>
        <dbReference type="Ensembl" id="ENSACAP00000013773.3"/>
    </source>
</evidence>
<dbReference type="InParanoid" id="H9GKK6"/>
<organism evidence="4 5">
    <name type="scientific">Anolis carolinensis</name>
    <name type="common">Green anole</name>
    <name type="synonym">American chameleon</name>
    <dbReference type="NCBI Taxonomy" id="28377"/>
    <lineage>
        <taxon>Eukaryota</taxon>
        <taxon>Metazoa</taxon>
        <taxon>Chordata</taxon>
        <taxon>Craniata</taxon>
        <taxon>Vertebrata</taxon>
        <taxon>Euteleostomi</taxon>
        <taxon>Lepidosauria</taxon>
        <taxon>Squamata</taxon>
        <taxon>Bifurcata</taxon>
        <taxon>Unidentata</taxon>
        <taxon>Episquamata</taxon>
        <taxon>Toxicofera</taxon>
        <taxon>Iguania</taxon>
        <taxon>Dactyloidae</taxon>
        <taxon>Anolis</taxon>
    </lineage>
</organism>
<gene>
    <name evidence="4" type="primary">zswim3</name>
</gene>
<dbReference type="InterPro" id="IPR048326">
    <property type="entry name" value="ZSWIM1-3_helical"/>
</dbReference>
<feature type="domain" description="SWIM-type" evidence="3">
    <location>
        <begin position="618"/>
        <end position="659"/>
    </location>
</feature>
<dbReference type="Ensembl" id="ENSACAT00000014054.3">
    <property type="protein sequence ID" value="ENSACAP00000013773.3"/>
    <property type="gene ID" value="ENSACAG00000014039.3"/>
</dbReference>
<feature type="compositionally biased region" description="Acidic residues" evidence="2">
    <location>
        <begin position="97"/>
        <end position="106"/>
    </location>
</feature>
<reference evidence="4" key="1">
    <citation type="submission" date="2009-12" db="EMBL/GenBank/DDBJ databases">
        <title>The Genome Sequence of Anolis carolinensis (Green Anole Lizard).</title>
        <authorList>
            <consortium name="The Genome Sequencing Platform"/>
            <person name="Di Palma F."/>
            <person name="Alfoldi J."/>
            <person name="Heiman D."/>
            <person name="Young S."/>
            <person name="Grabherr M."/>
            <person name="Johnson J."/>
            <person name="Lander E.S."/>
            <person name="Lindblad-Toh K."/>
        </authorList>
    </citation>
    <scope>NUCLEOTIDE SEQUENCE [LARGE SCALE GENOMIC DNA]</scope>
    <source>
        <strain evidence="4">JBL SC #1</strain>
    </source>
</reference>
<evidence type="ECO:0000256" key="2">
    <source>
        <dbReference type="SAM" id="MobiDB-lite"/>
    </source>
</evidence>
<dbReference type="PANTHER" id="PTHR31569:SF3">
    <property type="entry name" value="ZINC FINGER SWIM DOMAIN-CONTAINING PROTEIN 3"/>
    <property type="match status" value="1"/>
</dbReference>
<feature type="region of interest" description="Disordered" evidence="2">
    <location>
        <begin position="187"/>
        <end position="232"/>
    </location>
</feature>
<feature type="compositionally biased region" description="Basic and acidic residues" evidence="2">
    <location>
        <begin position="552"/>
        <end position="562"/>
    </location>
</feature>
<dbReference type="eggNOG" id="ENOG502QVJ3">
    <property type="taxonomic scope" value="Eukaryota"/>
</dbReference>
<sequence>MRRKGSLRACGGSPLRNPGLGAAMEVGSCFKNYTDFSEHFAAYKKESRLQFGLKSCVSVRFHNRQNGTNIREDITFMRVKFACVRSREHGKKKKPQEEEEEEEEEPQLCPAYLVLQYSEELDRLVITEQNGNHIHAEPKAPSINSDRSPLARLAARMAASRACGIPPAKLRKEEPAEVEACNMETSLSVKVEEDREASMNVETDPEKHPPPSLSPSKEPEAPRADEDNRASSSLVHINEVMRDFLRVDAGSLASFSMGSTGKELERLSFQTSKMKGLFLRFPESLLLHRVLGCGGHTLYAFLVESKDRVAKLVHFAILKDDTPESMREMLSVFKKFNSEEGQKVKVVLVDVAFLHREVLRELFPSAQVLLSVYHTVRLLERKLKKSHYPSKQALRMALRKAVFSPSKASLEALSPMVKDLVDPGLYEHLQAHWFSCEMLWYFHAKKGLHACSTYIDSLEVITQKLSSLFSPKLSLETSILRFVASVNDFNAKGLENPSQSDGRSILMKELKIKPPPPLKRRPRAATEPTKRFLAKAATKLPKRFPAKTVPESPKHFPAKAETEPLNQSVRHSPAKPVATMLAALRETCTDLAYQLCLNEWDMVQKSTQLVTLSTRRKATVQLLEDTHQVSKGSQRCSCFFSCRYQLPCRHILAVLLANQQVVEEAMVAKRWQRKYQHLPALRENMPEAPGAPKGSLPAAPAPKERQDMIQSLSKELGNLLLQSEGEELEERSATLRMIVNIWTKCSELREEEGAAVKPLNVRNVGDLPFLWVKKEEMEEVAISSVTHGATLGTNQTSVA</sequence>
<evidence type="ECO:0000256" key="1">
    <source>
        <dbReference type="PROSITE-ProRule" id="PRU00325"/>
    </source>
</evidence>
<dbReference type="InterPro" id="IPR048324">
    <property type="entry name" value="ZSWIM1-3_RNaseH-like"/>
</dbReference>
<accession>H9GKK6</accession>
<proteinExistence type="predicted"/>
<reference evidence="4" key="3">
    <citation type="submission" date="2025-09" db="UniProtKB">
        <authorList>
            <consortium name="Ensembl"/>
        </authorList>
    </citation>
    <scope>IDENTIFICATION</scope>
</reference>
<feature type="region of interest" description="Disordered" evidence="2">
    <location>
        <begin position="87"/>
        <end position="107"/>
    </location>
</feature>
<dbReference type="Pfam" id="PF21600">
    <property type="entry name" value="ZSWIM1-3_helical"/>
    <property type="match status" value="1"/>
</dbReference>
<dbReference type="GeneTree" id="ENSGT00390000017273"/>
<dbReference type="Pfam" id="PF21056">
    <property type="entry name" value="ZSWIM1-3_RNaseH-like"/>
    <property type="match status" value="1"/>
</dbReference>
<dbReference type="InterPro" id="IPR052579">
    <property type="entry name" value="Zinc_finger_SWIM"/>
</dbReference>
<dbReference type="Proteomes" id="UP000001646">
    <property type="component" value="Unplaced"/>
</dbReference>
<dbReference type="AlphaFoldDB" id="H9GKK6"/>
<dbReference type="Pfam" id="PF19286">
    <property type="entry name" value="ZSWIM1-3_C"/>
    <property type="match status" value="1"/>
</dbReference>
<name>H9GKK6_ANOCA</name>
<dbReference type="Pfam" id="PF04434">
    <property type="entry name" value="SWIM"/>
    <property type="match status" value="1"/>
</dbReference>
<feature type="region of interest" description="Disordered" evidence="2">
    <location>
        <begin position="684"/>
        <end position="705"/>
    </location>
</feature>
<dbReference type="InterPro" id="IPR048325">
    <property type="entry name" value="ZSWIM3_N"/>
</dbReference>
<dbReference type="PROSITE" id="PS50966">
    <property type="entry name" value="ZF_SWIM"/>
    <property type="match status" value="1"/>
</dbReference>
<dbReference type="PANTHER" id="PTHR31569">
    <property type="entry name" value="SWIM-TYPE DOMAIN-CONTAINING PROTEIN"/>
    <property type="match status" value="1"/>
</dbReference>
<keyword evidence="5" id="KW-1185">Reference proteome</keyword>
<keyword evidence="1" id="KW-0479">Metal-binding</keyword>
<dbReference type="InterPro" id="IPR045563">
    <property type="entry name" value="ZSWIM1/3_C"/>
</dbReference>
<reference evidence="4" key="2">
    <citation type="submission" date="2025-08" db="UniProtKB">
        <authorList>
            <consortium name="Ensembl"/>
        </authorList>
    </citation>
    <scope>IDENTIFICATION</scope>
</reference>
<protein>
    <recommendedName>
        <fullName evidence="3">SWIM-type domain-containing protein</fullName>
    </recommendedName>
</protein>